<evidence type="ECO:0000313" key="3">
    <source>
        <dbReference type="Proteomes" id="UP001519924"/>
    </source>
</evidence>
<evidence type="ECO:0000313" key="2">
    <source>
        <dbReference type="EMBL" id="MBW8268020.1"/>
    </source>
</evidence>
<organism evidence="2 3">
    <name type="scientific">Caldovatus aquaticus</name>
    <dbReference type="NCBI Taxonomy" id="2865671"/>
    <lineage>
        <taxon>Bacteria</taxon>
        <taxon>Pseudomonadati</taxon>
        <taxon>Pseudomonadota</taxon>
        <taxon>Alphaproteobacteria</taxon>
        <taxon>Acetobacterales</taxon>
        <taxon>Roseomonadaceae</taxon>
        <taxon>Caldovatus</taxon>
    </lineage>
</organism>
<accession>A0ABS7EXE5</accession>
<dbReference type="EMBL" id="JAHZUY010000001">
    <property type="protein sequence ID" value="MBW8268020.1"/>
    <property type="molecule type" value="Genomic_DNA"/>
</dbReference>
<dbReference type="InterPro" id="IPR004017">
    <property type="entry name" value="Cys_rich_dom"/>
</dbReference>
<reference evidence="2 3" key="1">
    <citation type="submission" date="2021-08" db="EMBL/GenBank/DDBJ databases">
        <title>Caldovatus sediminis gen. nov., sp. nov., a moderately thermophilic bacterium isolated from a hot spring.</title>
        <authorList>
            <person name="Hu C.-J."/>
            <person name="Li W.-J."/>
            <person name="Xian W.-D."/>
        </authorList>
    </citation>
    <scope>NUCLEOTIDE SEQUENCE [LARGE SCALE GENOMIC DNA]</scope>
    <source>
        <strain evidence="2 3">SYSU G05006</strain>
    </source>
</reference>
<comment type="caution">
    <text evidence="2">The sequence shown here is derived from an EMBL/GenBank/DDBJ whole genome shotgun (WGS) entry which is preliminary data.</text>
</comment>
<feature type="domain" description="Cysteine-rich" evidence="1">
    <location>
        <begin position="17"/>
        <end position="98"/>
    </location>
</feature>
<protein>
    <submittedName>
        <fullName evidence="2">(Fe-S)-binding protein</fullName>
    </submittedName>
</protein>
<proteinExistence type="predicted"/>
<sequence length="291" mass="31046">MALTSPPPGPGAAPDRVVFWFGCNVARHGEIVRLATRLLEAVGVAADPAGGPAYCCGSPKEANARIAGAMARRTVEAFNAAGRDTVVTWCPSCHMNMDDFMAPATEAAFAAAHISEVLHARRDRLAPLLRHPVAVRRALPHLHHGFNGRVPVNTLVPDLLRLIPGLEVVDHPCRAPGHMCSALAGVPGALAAAQRALLAAAEETGADALVTLFHSCHRETVALERGRPGLRVVNWIHLLAEAMGLPFQDDYKTWRNAPDPRQAVGPARLAAAGETAFERLVEPELRRPPPV</sequence>
<name>A0ABS7EXE5_9PROT</name>
<keyword evidence="3" id="KW-1185">Reference proteome</keyword>
<evidence type="ECO:0000259" key="1">
    <source>
        <dbReference type="Pfam" id="PF02754"/>
    </source>
</evidence>
<dbReference type="Proteomes" id="UP001519924">
    <property type="component" value="Unassembled WGS sequence"/>
</dbReference>
<dbReference type="RefSeq" id="WP_220115526.1">
    <property type="nucleotide sequence ID" value="NZ_JAHZUY010000001.1"/>
</dbReference>
<gene>
    <name evidence="2" type="ORF">K1J50_00785</name>
</gene>
<dbReference type="Pfam" id="PF02754">
    <property type="entry name" value="CCG"/>
    <property type="match status" value="1"/>
</dbReference>